<organism evidence="1 2">
    <name type="scientific">Stereum hirsutum (strain FP-91666)</name>
    <name type="common">White-rot fungus</name>
    <dbReference type="NCBI Taxonomy" id="721885"/>
    <lineage>
        <taxon>Eukaryota</taxon>
        <taxon>Fungi</taxon>
        <taxon>Dikarya</taxon>
        <taxon>Basidiomycota</taxon>
        <taxon>Agaricomycotina</taxon>
        <taxon>Agaricomycetes</taxon>
        <taxon>Russulales</taxon>
        <taxon>Stereaceae</taxon>
        <taxon>Stereum</taxon>
    </lineage>
</organism>
<dbReference type="EMBL" id="JH687401">
    <property type="protein sequence ID" value="EIM79751.1"/>
    <property type="molecule type" value="Genomic_DNA"/>
</dbReference>
<dbReference type="GeneID" id="18806491"/>
<feature type="non-terminal residue" evidence="1">
    <location>
        <position position="1"/>
    </location>
</feature>
<reference evidence="2" key="1">
    <citation type="journal article" date="2012" name="Science">
        <title>The Paleozoic origin of enzymatic lignin decomposition reconstructed from 31 fungal genomes.</title>
        <authorList>
            <person name="Floudas D."/>
            <person name="Binder M."/>
            <person name="Riley R."/>
            <person name="Barry K."/>
            <person name="Blanchette R.A."/>
            <person name="Henrissat B."/>
            <person name="Martinez A.T."/>
            <person name="Otillar R."/>
            <person name="Spatafora J.W."/>
            <person name="Yadav J.S."/>
            <person name="Aerts A."/>
            <person name="Benoit I."/>
            <person name="Boyd A."/>
            <person name="Carlson A."/>
            <person name="Copeland A."/>
            <person name="Coutinho P.M."/>
            <person name="de Vries R.P."/>
            <person name="Ferreira P."/>
            <person name="Findley K."/>
            <person name="Foster B."/>
            <person name="Gaskell J."/>
            <person name="Glotzer D."/>
            <person name="Gorecki P."/>
            <person name="Heitman J."/>
            <person name="Hesse C."/>
            <person name="Hori C."/>
            <person name="Igarashi K."/>
            <person name="Jurgens J.A."/>
            <person name="Kallen N."/>
            <person name="Kersten P."/>
            <person name="Kohler A."/>
            <person name="Kuees U."/>
            <person name="Kumar T.K.A."/>
            <person name="Kuo A."/>
            <person name="LaButti K."/>
            <person name="Larrondo L.F."/>
            <person name="Lindquist E."/>
            <person name="Ling A."/>
            <person name="Lombard V."/>
            <person name="Lucas S."/>
            <person name="Lundell T."/>
            <person name="Martin R."/>
            <person name="McLaughlin D.J."/>
            <person name="Morgenstern I."/>
            <person name="Morin E."/>
            <person name="Murat C."/>
            <person name="Nagy L.G."/>
            <person name="Nolan M."/>
            <person name="Ohm R.A."/>
            <person name="Patyshakuliyeva A."/>
            <person name="Rokas A."/>
            <person name="Ruiz-Duenas F.J."/>
            <person name="Sabat G."/>
            <person name="Salamov A."/>
            <person name="Samejima M."/>
            <person name="Schmutz J."/>
            <person name="Slot J.C."/>
            <person name="St John F."/>
            <person name="Stenlid J."/>
            <person name="Sun H."/>
            <person name="Sun S."/>
            <person name="Syed K."/>
            <person name="Tsang A."/>
            <person name="Wiebenga A."/>
            <person name="Young D."/>
            <person name="Pisabarro A."/>
            <person name="Eastwood D.C."/>
            <person name="Martin F."/>
            <person name="Cullen D."/>
            <person name="Grigoriev I.V."/>
            <person name="Hibbett D.S."/>
        </authorList>
    </citation>
    <scope>NUCLEOTIDE SEQUENCE [LARGE SCALE GENOMIC DNA]</scope>
    <source>
        <strain evidence="2">FP-91666</strain>
    </source>
</reference>
<evidence type="ECO:0000313" key="2">
    <source>
        <dbReference type="Proteomes" id="UP000053927"/>
    </source>
</evidence>
<name>R7RWK3_STEHR</name>
<dbReference type="OMA" id="NEVEYRF"/>
<dbReference type="OrthoDB" id="2684108at2759"/>
<sequence>HDGNMVQIGLNRGARHCRTSGYAVSFRAKLSDDTKASQDENVIGATSLFWRFVQRFMPVEVTRHVEEQIDMHEMPTMATSHVPSDIGFALELNEVEYRFSLAERGPPEAYLSRGYAAYVENST</sequence>
<proteinExistence type="predicted"/>
<dbReference type="Proteomes" id="UP000053927">
    <property type="component" value="Unassembled WGS sequence"/>
</dbReference>
<keyword evidence="2" id="KW-1185">Reference proteome</keyword>
<gene>
    <name evidence="1" type="ORF">STEHIDRAFT_69024</name>
</gene>
<protein>
    <submittedName>
        <fullName evidence="1">Uncharacterized protein</fullName>
    </submittedName>
</protein>
<dbReference type="AlphaFoldDB" id="R7RWK3"/>
<dbReference type="KEGG" id="shs:STEHIDRAFT_69024"/>
<dbReference type="RefSeq" id="XP_007311051.1">
    <property type="nucleotide sequence ID" value="XM_007310989.1"/>
</dbReference>
<evidence type="ECO:0000313" key="1">
    <source>
        <dbReference type="EMBL" id="EIM79751.1"/>
    </source>
</evidence>
<accession>R7RWK3</accession>